<evidence type="ECO:0000256" key="1">
    <source>
        <dbReference type="SAM" id="Phobius"/>
    </source>
</evidence>
<feature type="transmembrane region" description="Helical" evidence="1">
    <location>
        <begin position="145"/>
        <end position="172"/>
    </location>
</feature>
<protein>
    <submittedName>
        <fullName evidence="2">Uncharacterized protein</fullName>
    </submittedName>
</protein>
<feature type="transmembrane region" description="Helical" evidence="1">
    <location>
        <begin position="72"/>
        <end position="97"/>
    </location>
</feature>
<keyword evidence="1" id="KW-0812">Transmembrane</keyword>
<accession>A0A3B0UYT0</accession>
<feature type="transmembrane region" description="Helical" evidence="1">
    <location>
        <begin position="104"/>
        <end position="125"/>
    </location>
</feature>
<organism evidence="2">
    <name type="scientific">hydrothermal vent metagenome</name>
    <dbReference type="NCBI Taxonomy" id="652676"/>
    <lineage>
        <taxon>unclassified sequences</taxon>
        <taxon>metagenomes</taxon>
        <taxon>ecological metagenomes</taxon>
    </lineage>
</organism>
<feature type="transmembrane region" description="Helical" evidence="1">
    <location>
        <begin position="211"/>
        <end position="229"/>
    </location>
</feature>
<sequence length="258" mass="29301">MKKIVLKKQAKALLLMLMVSFVSALFAWYLQRILSGLTTLYFSYDLNIKAILHLDGITFLTPVSSQAWTRDAIVTINLAAPIMNLVLGLIIMALFIFSRRKSLSMAFFLIWLMVYSFTGIFGSFVENNLGRTGLYTVSKLMDIGVVFQIILVVLALYFLYIMGLTIGKLVMLIIPDKFKKEDRIYIIFFLAAFIFPWLLVLAVTFKGLSSSTMLTYLLGLVILLPFNWMQGPEKRGLHLKTMPGLLRIDVLSLVVYLL</sequence>
<proteinExistence type="predicted"/>
<dbReference type="AlphaFoldDB" id="A0A3B0UYT0"/>
<feature type="transmembrane region" description="Helical" evidence="1">
    <location>
        <begin position="184"/>
        <end position="205"/>
    </location>
</feature>
<feature type="non-terminal residue" evidence="2">
    <location>
        <position position="258"/>
    </location>
</feature>
<evidence type="ECO:0000313" key="2">
    <source>
        <dbReference type="EMBL" id="VAW29759.1"/>
    </source>
</evidence>
<keyword evidence="1" id="KW-1133">Transmembrane helix</keyword>
<name>A0A3B0UYT0_9ZZZZ</name>
<feature type="transmembrane region" description="Helical" evidence="1">
    <location>
        <begin position="12"/>
        <end position="30"/>
    </location>
</feature>
<keyword evidence="1" id="KW-0472">Membrane</keyword>
<reference evidence="2" key="1">
    <citation type="submission" date="2018-06" db="EMBL/GenBank/DDBJ databases">
        <authorList>
            <person name="Zhirakovskaya E."/>
        </authorList>
    </citation>
    <scope>NUCLEOTIDE SEQUENCE</scope>
</reference>
<dbReference type="EMBL" id="UOET01000420">
    <property type="protein sequence ID" value="VAW29759.1"/>
    <property type="molecule type" value="Genomic_DNA"/>
</dbReference>
<gene>
    <name evidence="2" type="ORF">MNBD_BACTEROID07-1850</name>
</gene>